<protein>
    <recommendedName>
        <fullName evidence="2">protein-tyrosine-phosphatase</fullName>
        <ecNumber evidence="2">3.1.3.48</ecNumber>
    </recommendedName>
</protein>
<name>A0A0M9A929_9HYME</name>
<evidence type="ECO:0000256" key="1">
    <source>
        <dbReference type="ARBA" id="ARBA00011065"/>
    </source>
</evidence>
<dbReference type="PRINTS" id="PR00716">
    <property type="entry name" value="MPIPHPHTASE"/>
</dbReference>
<dbReference type="Gene3D" id="3.40.250.10">
    <property type="entry name" value="Rhodanese-like domain"/>
    <property type="match status" value="1"/>
</dbReference>
<keyword evidence="5" id="KW-0904">Protein phosphatase</keyword>
<evidence type="ECO:0000256" key="4">
    <source>
        <dbReference type="ARBA" id="ARBA00022801"/>
    </source>
</evidence>
<feature type="domain" description="Rhodanese" evidence="8">
    <location>
        <begin position="515"/>
        <end position="629"/>
    </location>
</feature>
<keyword evidence="4" id="KW-0378">Hydrolase</keyword>
<dbReference type="PANTHER" id="PTHR10828">
    <property type="entry name" value="M-PHASE INDUCER PHOSPHATASE DUAL SPECIFICITY PHOSPHATASE CDC25"/>
    <property type="match status" value="1"/>
</dbReference>
<evidence type="ECO:0000256" key="6">
    <source>
        <dbReference type="ARBA" id="ARBA00023306"/>
    </source>
</evidence>
<dbReference type="PANTHER" id="PTHR10828:SF76">
    <property type="entry name" value="M-PHASE INDUCER PHOSPHATASE"/>
    <property type="match status" value="1"/>
</dbReference>
<dbReference type="CDD" id="cd01530">
    <property type="entry name" value="Cdc25"/>
    <property type="match status" value="1"/>
</dbReference>
<comment type="similarity">
    <text evidence="1">Belongs to the MPI phosphatase family.</text>
</comment>
<dbReference type="InterPro" id="IPR001763">
    <property type="entry name" value="Rhodanese-like_dom"/>
</dbReference>
<comment type="catalytic activity">
    <reaction evidence="7">
        <text>O-phospho-L-tyrosyl-[protein] + H2O = L-tyrosyl-[protein] + phosphate</text>
        <dbReference type="Rhea" id="RHEA:10684"/>
        <dbReference type="Rhea" id="RHEA-COMP:10136"/>
        <dbReference type="Rhea" id="RHEA-COMP:20101"/>
        <dbReference type="ChEBI" id="CHEBI:15377"/>
        <dbReference type="ChEBI" id="CHEBI:43474"/>
        <dbReference type="ChEBI" id="CHEBI:46858"/>
        <dbReference type="ChEBI" id="CHEBI:61978"/>
        <dbReference type="EC" id="3.1.3.48"/>
    </reaction>
</comment>
<dbReference type="EMBL" id="KQ435710">
    <property type="protein sequence ID" value="KOX79735.1"/>
    <property type="molecule type" value="Genomic_DNA"/>
</dbReference>
<dbReference type="Proteomes" id="UP000053105">
    <property type="component" value="Unassembled WGS sequence"/>
</dbReference>
<dbReference type="GO" id="GO:0110032">
    <property type="term" value="P:positive regulation of G2/MI transition of meiotic cell cycle"/>
    <property type="evidence" value="ECO:0007669"/>
    <property type="project" value="TreeGrafter"/>
</dbReference>
<dbReference type="EC" id="3.1.3.48" evidence="2"/>
<dbReference type="FunFam" id="3.40.250.10:FF:000036">
    <property type="entry name" value="M-phase inducer phosphatase"/>
    <property type="match status" value="1"/>
</dbReference>
<evidence type="ECO:0000313" key="10">
    <source>
        <dbReference type="Proteomes" id="UP000053105"/>
    </source>
</evidence>
<sequence>MSGCKRMSVLSCIAELDECSSDKCQYQAALLASPVSSIVCDLINSTLSPRSYSNRKNDVTDKNVDLADLDHREQSSYGTSKGLFKNAFNIENTSNDTVKSKPKIRRQILGMATRRCSSPESVSPSIDKENNSAVCNLHCASPLKIVNARRLRQPLEDCDPNSQDSGYEACYIEKDEKSKCKIRFAEPLVIDSCQQSIESRTPTKSPIRLSPVRLSPDIEEVIRSLSSGYESMDDGFNDLDENSDEAAQLPNGMSTLICGDIVDEIMISSSLINDQMTPQFSHTTNNEGSGFRRSLILQYAAQKNQKNLSLSKVRSSLFHSPNANSSTSNPGFDGISPLSPTIYQARRRQAANSLINGNVAMNTFNLPLSRALKRQDSPMIETPKLVKKIRRCTSFLDIVKSCETFEPKLLQKSFSSSEMVMGTISTKMETKMETDIEAEMEIKMETESETAIVSSESEIHAYIKSAIHRSTTDADLTGDFSKPCILPLAVGHHEDLKSISVDTLAALIRGEFNDKINSFKIVDCRYPYEFDAGHIQNALNLYSKDLIEKILLDPLTNTPEIQLDMNNKRNILVFHCEFSWERGPNLSRFLRSLDRERNKERYPALYYPEVYLLHGGYEQFYKKQKELCSPQGYRPMSHPDHQADLKIFRSKSKSWQNEKSRINACGTRINLDRLGF</sequence>
<gene>
    <name evidence="9" type="ORF">WN51_11345</name>
</gene>
<organism evidence="9 10">
    <name type="scientific">Melipona quadrifasciata</name>
    <dbReference type="NCBI Taxonomy" id="166423"/>
    <lineage>
        <taxon>Eukaryota</taxon>
        <taxon>Metazoa</taxon>
        <taxon>Ecdysozoa</taxon>
        <taxon>Arthropoda</taxon>
        <taxon>Hexapoda</taxon>
        <taxon>Insecta</taxon>
        <taxon>Pterygota</taxon>
        <taxon>Neoptera</taxon>
        <taxon>Endopterygota</taxon>
        <taxon>Hymenoptera</taxon>
        <taxon>Apocrita</taxon>
        <taxon>Aculeata</taxon>
        <taxon>Apoidea</taxon>
        <taxon>Anthophila</taxon>
        <taxon>Apidae</taxon>
        <taxon>Melipona</taxon>
    </lineage>
</organism>
<dbReference type="GO" id="GO:0009794">
    <property type="term" value="P:regulation of mitotic cell cycle, embryonic"/>
    <property type="evidence" value="ECO:0007669"/>
    <property type="project" value="UniProtKB-ARBA"/>
</dbReference>
<evidence type="ECO:0000256" key="3">
    <source>
        <dbReference type="ARBA" id="ARBA00022618"/>
    </source>
</evidence>
<evidence type="ECO:0000313" key="9">
    <source>
        <dbReference type="EMBL" id="KOX79735.1"/>
    </source>
</evidence>
<keyword evidence="10" id="KW-1185">Reference proteome</keyword>
<dbReference type="InterPro" id="IPR000751">
    <property type="entry name" value="MPI_Phosphatase"/>
</dbReference>
<evidence type="ECO:0000256" key="5">
    <source>
        <dbReference type="ARBA" id="ARBA00022912"/>
    </source>
</evidence>
<dbReference type="Pfam" id="PF00581">
    <property type="entry name" value="Rhodanese"/>
    <property type="match status" value="1"/>
</dbReference>
<keyword evidence="6" id="KW-0131">Cell cycle</keyword>
<dbReference type="GO" id="GO:0010256">
    <property type="term" value="P:endomembrane system organization"/>
    <property type="evidence" value="ECO:0007669"/>
    <property type="project" value="UniProtKB-ARBA"/>
</dbReference>
<evidence type="ECO:0000256" key="7">
    <source>
        <dbReference type="ARBA" id="ARBA00051722"/>
    </source>
</evidence>
<dbReference type="SUPFAM" id="SSF52821">
    <property type="entry name" value="Rhodanese/Cell cycle control phosphatase"/>
    <property type="match status" value="1"/>
</dbReference>
<proteinExistence type="inferred from homology"/>
<dbReference type="GO" id="GO:0000086">
    <property type="term" value="P:G2/M transition of mitotic cell cycle"/>
    <property type="evidence" value="ECO:0007669"/>
    <property type="project" value="TreeGrafter"/>
</dbReference>
<dbReference type="GO" id="GO:0005737">
    <property type="term" value="C:cytoplasm"/>
    <property type="evidence" value="ECO:0007669"/>
    <property type="project" value="TreeGrafter"/>
</dbReference>
<dbReference type="OrthoDB" id="26523at2759"/>
<dbReference type="GO" id="GO:0051301">
    <property type="term" value="P:cell division"/>
    <property type="evidence" value="ECO:0007669"/>
    <property type="project" value="UniProtKB-KW"/>
</dbReference>
<dbReference type="GO" id="GO:0010971">
    <property type="term" value="P:positive regulation of G2/M transition of mitotic cell cycle"/>
    <property type="evidence" value="ECO:0007669"/>
    <property type="project" value="TreeGrafter"/>
</dbReference>
<dbReference type="InterPro" id="IPR036873">
    <property type="entry name" value="Rhodanese-like_dom_sf"/>
</dbReference>
<accession>A0A0M9A929</accession>
<dbReference type="STRING" id="166423.A0A0M9A929"/>
<keyword evidence="3" id="KW-0132">Cell division</keyword>
<dbReference type="GO" id="GO:0004725">
    <property type="term" value="F:protein tyrosine phosphatase activity"/>
    <property type="evidence" value="ECO:0007669"/>
    <property type="project" value="UniProtKB-EC"/>
</dbReference>
<reference evidence="9 10" key="1">
    <citation type="submission" date="2015-07" db="EMBL/GenBank/DDBJ databases">
        <title>The genome of Melipona quadrifasciata.</title>
        <authorList>
            <person name="Pan H."/>
            <person name="Kapheim K."/>
        </authorList>
    </citation>
    <scope>NUCLEOTIDE SEQUENCE [LARGE SCALE GENOMIC DNA]</scope>
    <source>
        <strain evidence="9">0111107301</strain>
        <tissue evidence="9">Whole body</tissue>
    </source>
</reference>
<dbReference type="AlphaFoldDB" id="A0A0M9A929"/>
<dbReference type="GO" id="GO:0005634">
    <property type="term" value="C:nucleus"/>
    <property type="evidence" value="ECO:0007669"/>
    <property type="project" value="TreeGrafter"/>
</dbReference>
<dbReference type="GO" id="GO:0032502">
    <property type="term" value="P:developmental process"/>
    <property type="evidence" value="ECO:0007669"/>
    <property type="project" value="UniProtKB-ARBA"/>
</dbReference>
<dbReference type="SMART" id="SM00450">
    <property type="entry name" value="RHOD"/>
    <property type="match status" value="1"/>
</dbReference>
<evidence type="ECO:0000256" key="2">
    <source>
        <dbReference type="ARBA" id="ARBA00013064"/>
    </source>
</evidence>
<dbReference type="PROSITE" id="PS50206">
    <property type="entry name" value="RHODANESE_3"/>
    <property type="match status" value="1"/>
</dbReference>
<evidence type="ECO:0000259" key="8">
    <source>
        <dbReference type="PROSITE" id="PS50206"/>
    </source>
</evidence>